<evidence type="ECO:0000313" key="2">
    <source>
        <dbReference type="Proteomes" id="UP001279734"/>
    </source>
</evidence>
<name>A0AAD3P491_NEPGR</name>
<protein>
    <submittedName>
        <fullName evidence="1">Uncharacterized protein</fullName>
    </submittedName>
</protein>
<evidence type="ECO:0000313" key="1">
    <source>
        <dbReference type="EMBL" id="GMH00915.1"/>
    </source>
</evidence>
<keyword evidence="2" id="KW-1185">Reference proteome</keyword>
<accession>A0AAD3P491</accession>
<dbReference type="Proteomes" id="UP001279734">
    <property type="component" value="Unassembled WGS sequence"/>
</dbReference>
<organism evidence="1 2">
    <name type="scientific">Nepenthes gracilis</name>
    <name type="common">Slender pitcher plant</name>
    <dbReference type="NCBI Taxonomy" id="150966"/>
    <lineage>
        <taxon>Eukaryota</taxon>
        <taxon>Viridiplantae</taxon>
        <taxon>Streptophyta</taxon>
        <taxon>Embryophyta</taxon>
        <taxon>Tracheophyta</taxon>
        <taxon>Spermatophyta</taxon>
        <taxon>Magnoliopsida</taxon>
        <taxon>eudicotyledons</taxon>
        <taxon>Gunneridae</taxon>
        <taxon>Pentapetalae</taxon>
        <taxon>Caryophyllales</taxon>
        <taxon>Nepenthaceae</taxon>
        <taxon>Nepenthes</taxon>
    </lineage>
</organism>
<reference evidence="1" key="1">
    <citation type="submission" date="2023-05" db="EMBL/GenBank/DDBJ databases">
        <title>Nepenthes gracilis genome sequencing.</title>
        <authorList>
            <person name="Fukushima K."/>
        </authorList>
    </citation>
    <scope>NUCLEOTIDE SEQUENCE</scope>
    <source>
        <strain evidence="1">SING2019-196</strain>
    </source>
</reference>
<comment type="caution">
    <text evidence="1">The sequence shown here is derived from an EMBL/GenBank/DDBJ whole genome shotgun (WGS) entry which is preliminary data.</text>
</comment>
<dbReference type="EMBL" id="BSYO01000002">
    <property type="protein sequence ID" value="GMH00915.1"/>
    <property type="molecule type" value="Genomic_DNA"/>
</dbReference>
<proteinExistence type="predicted"/>
<dbReference type="AlphaFoldDB" id="A0AAD3P491"/>
<sequence length="68" mass="7479">MLTPSTAPDSICWELLPCGSPCDQETDYAEAHLKLSELGFAEAESAGLKNDRRMMMVALLSLCFLNLE</sequence>
<gene>
    <name evidence="1" type="ORF">Nepgr_002754</name>
</gene>